<evidence type="ECO:0000256" key="27">
    <source>
        <dbReference type="SAM" id="MobiDB-lite"/>
    </source>
</evidence>
<dbReference type="InterPro" id="IPR043472">
    <property type="entry name" value="Macro_dom-like"/>
</dbReference>
<evidence type="ECO:0000256" key="14">
    <source>
        <dbReference type="ARBA" id="ARBA00022833"/>
    </source>
</evidence>
<comment type="catalytic activity">
    <reaction evidence="2">
        <text>Release of N-terminal proline from a peptide.</text>
        <dbReference type="EC" id="3.4.11.5"/>
    </reaction>
</comment>
<dbReference type="InterPro" id="IPR001680">
    <property type="entry name" value="WD40_rpt"/>
</dbReference>
<evidence type="ECO:0000256" key="4">
    <source>
        <dbReference type="ARBA" id="ARBA00012565"/>
    </source>
</evidence>
<dbReference type="InterPro" id="IPR042755">
    <property type="entry name" value="COP1"/>
</dbReference>
<feature type="region of interest" description="Disordered" evidence="27">
    <location>
        <begin position="208"/>
        <end position="235"/>
    </location>
</feature>
<dbReference type="GO" id="GO:0061630">
    <property type="term" value="F:ubiquitin protein ligase activity"/>
    <property type="evidence" value="ECO:0007669"/>
    <property type="project" value="InterPro"/>
</dbReference>
<evidence type="ECO:0000256" key="25">
    <source>
        <dbReference type="PROSITE-ProRule" id="PRU00175"/>
    </source>
</evidence>
<dbReference type="PROSITE" id="PS00631">
    <property type="entry name" value="CYTOSOL_AP"/>
    <property type="match status" value="1"/>
</dbReference>
<dbReference type="EC" id="3.4.11.5" evidence="5"/>
<evidence type="ECO:0000256" key="9">
    <source>
        <dbReference type="ARBA" id="ARBA00022670"/>
    </source>
</evidence>
<evidence type="ECO:0000256" key="7">
    <source>
        <dbReference type="ARBA" id="ARBA00022438"/>
    </source>
</evidence>
<comment type="catalytic activity">
    <reaction evidence="24">
        <text>L-cysteinylglycine + H2O = L-cysteine + glycine</text>
        <dbReference type="Rhea" id="RHEA:28783"/>
        <dbReference type="ChEBI" id="CHEBI:15377"/>
        <dbReference type="ChEBI" id="CHEBI:35235"/>
        <dbReference type="ChEBI" id="CHEBI:57305"/>
        <dbReference type="ChEBI" id="CHEBI:61694"/>
    </reaction>
    <physiologicalReaction direction="left-to-right" evidence="24">
        <dbReference type="Rhea" id="RHEA:28784"/>
    </physiologicalReaction>
</comment>
<feature type="compositionally biased region" description="Polar residues" evidence="27">
    <location>
        <begin position="483"/>
        <end position="502"/>
    </location>
</feature>
<dbReference type="SUPFAM" id="SSF53187">
    <property type="entry name" value="Zn-dependent exopeptidases"/>
    <property type="match status" value="1"/>
</dbReference>
<evidence type="ECO:0000256" key="13">
    <source>
        <dbReference type="ARBA" id="ARBA00022801"/>
    </source>
</evidence>
<feature type="region of interest" description="Disordered" evidence="27">
    <location>
        <begin position="820"/>
        <end position="845"/>
    </location>
</feature>
<organism evidence="29 30">
    <name type="scientific">Anopheles dirus</name>
    <dbReference type="NCBI Taxonomy" id="7168"/>
    <lineage>
        <taxon>Eukaryota</taxon>
        <taxon>Metazoa</taxon>
        <taxon>Ecdysozoa</taxon>
        <taxon>Arthropoda</taxon>
        <taxon>Hexapoda</taxon>
        <taxon>Insecta</taxon>
        <taxon>Pterygota</taxon>
        <taxon>Neoptera</taxon>
        <taxon>Endopterygota</taxon>
        <taxon>Diptera</taxon>
        <taxon>Nematocera</taxon>
        <taxon>Culicoidea</taxon>
        <taxon>Culicidae</taxon>
        <taxon>Anophelinae</taxon>
        <taxon>Anopheles</taxon>
    </lineage>
</organism>
<dbReference type="GO" id="GO:0008270">
    <property type="term" value="F:zinc ion binding"/>
    <property type="evidence" value="ECO:0007669"/>
    <property type="project" value="UniProtKB-KW"/>
</dbReference>
<feature type="region of interest" description="Disordered" evidence="27">
    <location>
        <begin position="445"/>
        <end position="502"/>
    </location>
</feature>
<dbReference type="GO" id="GO:0043161">
    <property type="term" value="P:proteasome-mediated ubiquitin-dependent protein catabolic process"/>
    <property type="evidence" value="ECO:0007669"/>
    <property type="project" value="TreeGrafter"/>
</dbReference>
<evidence type="ECO:0000256" key="19">
    <source>
        <dbReference type="ARBA" id="ARBA00030997"/>
    </source>
</evidence>
<keyword evidence="14" id="KW-0862">Zinc</keyword>
<dbReference type="InterPro" id="IPR001841">
    <property type="entry name" value="Znf_RING"/>
</dbReference>
<dbReference type="PROSITE" id="PS50089">
    <property type="entry name" value="ZF_RING_2"/>
    <property type="match status" value="1"/>
</dbReference>
<evidence type="ECO:0000256" key="17">
    <source>
        <dbReference type="ARBA" id="ARBA00029605"/>
    </source>
</evidence>
<evidence type="ECO:0000256" key="8">
    <source>
        <dbReference type="ARBA" id="ARBA00022574"/>
    </source>
</evidence>
<dbReference type="PANTHER" id="PTHR44080:SF1">
    <property type="entry name" value="E3 UBIQUITIN-PROTEIN LIGASE COP1"/>
    <property type="match status" value="1"/>
</dbReference>
<comment type="similarity">
    <text evidence="3">Belongs to the peptidase M17 family.</text>
</comment>
<dbReference type="PROSITE" id="PS00678">
    <property type="entry name" value="WD_REPEATS_1"/>
    <property type="match status" value="1"/>
</dbReference>
<dbReference type="Gene3D" id="3.30.40.10">
    <property type="entry name" value="Zinc/RING finger domain, C3HC4 (zinc finger)"/>
    <property type="match status" value="1"/>
</dbReference>
<sequence>MSKKQGLVLGVYSTEDKDEVKFTPYAQKYNESTAGKLLEQINIRVEERALVIVTCTPFLSSSNTYLNMSSGTGGGGASSSGGGGGGGAGGAGSSSSGGSSGSGSAKKRLATLNGIPTSVDDKANDFLCPICFDIINEAYITRCGHTFCHQCIARSIDVAKKCPKCNYPLASHEHIVPNFLLNELITKHRLKVGGGGVGGGLLHRHKSLPGETSPQFHAGGRHGASGGGGGGGDAVAGGEGDTLKHFLATESKKLSLSDVNVMLEILTQRKTLLEAESCAAQNRLLHEFLKHLLKQKEQQQLQIANEISLIRNDLLDVEKVLKDVQSSCPTVAEVEQSVRDEKDENVVAIKREIIQIIDTIDNIAVPSNRSLVDDTCSNASESYEGFNLHGARRGGSVSGGSLSSTPSSFLARKQRMYQHFDDFVQCYFAARSEDLYFGKDRSCSSDSLGVGERSTTSSGASLGTGGGSFSSSRLTGGAAAPVNATSNASSQSNLDTTRSSGRSSLDTFRESLIKFSKYSALRPLATLNYSNDSNYVSTIVSSIEFDKDSEYFAIAGVTKRIKIFDYYTAIRDAAVDINYPINEMTCNSKISCVIWNSYFKQVLASSDYEGIVTIWDVLTRTRTKTFEEHDKRCWCVDFNEVDTRLLASGSDDARVKLWSLNVEHSVATIEARANVCCVKFNPKSSCHLAFGTADHCVNYYDLRNLKQPLCLFKGHRKAVSYVKFLNTDEIVSASTDGQLKLWNINSPPFCLRSFTGHINEKNFAGLATNSDYLACGSEDNSLCVYYKGLSKQLFNLKFSNGGSSSSTNCGGCGGGSGGTGGSGGGSSGVGNSSSRTSGLASADVERSSSEGNEFVSAVCWRKQSNIIIAGNSEGVIKILEIVCGPVKAGQTRIFWELGKFPAVAVTGLGDASKWDELDEIDGAKENVRIAAAAGVRALSANKIAEIAVEDMEHAQQAAEGATLANYKFQVFKSKDKQTPLPAVSLAADATGTAEWERGVIIAEAQNWARVLMETPANHMTPTIFADTVKQRLSAVNVDVLVHDEAWAVEKKMGSFLSVTNGSTEPARFLELTYRGTKEDTPCVALVGKGITFDSGGISLKPSANMDQMRADMGGAANVVSTILALAQLKAPVHVKGFVPLCENMPSGTATKPGDVVFAMNGKSICVDNTDAEGRLILADALCYASTFNPKFILDIATLTGAIKVALGDCVSGVFCSNNELWNAIHEAGSQTGDRVWRMPLFKHYSEQMCDHNGYDLNNLGKGKGGGSCTAAAFLREFVPKGTPWLHVDIAGVMGDCSDQSYTGAKGMSGRPMRTLVEFVSKAGKA</sequence>
<keyword evidence="9" id="KW-0645">Protease</keyword>
<keyword evidence="13" id="KW-0378">Hydrolase</keyword>
<comment type="catalytic activity">
    <reaction evidence="1">
        <text>Release of an N-terminal amino acid, Xaa-|-Yaa-, in which Xaa is preferably Leu, but may be other amino acids including Pro although not Arg or Lys, and Yaa may be Pro. Amino acid amides and methyl esters are also readily hydrolyzed, but rates on arylamides are exceedingly low.</text>
        <dbReference type="EC" id="3.4.11.1"/>
    </reaction>
</comment>
<comment type="catalytic activity">
    <reaction evidence="23">
        <text>S-benzyl-L-cysteinylglycine + H2O = S-benzyl-L-cysteine + glycine</text>
        <dbReference type="Rhea" id="RHEA:62568"/>
        <dbReference type="ChEBI" id="CHEBI:15377"/>
        <dbReference type="ChEBI" id="CHEBI:57305"/>
        <dbReference type="ChEBI" id="CHEBI:145802"/>
        <dbReference type="ChEBI" id="CHEBI:145803"/>
    </reaction>
    <physiologicalReaction direction="left-to-right" evidence="23">
        <dbReference type="Rhea" id="RHEA:62569"/>
    </physiologicalReaction>
</comment>
<feature type="compositionally biased region" description="Low complexity" evidence="27">
    <location>
        <begin position="829"/>
        <end position="838"/>
    </location>
</feature>
<dbReference type="Pfam" id="PF13923">
    <property type="entry name" value="zf-C3HC4_2"/>
    <property type="match status" value="1"/>
</dbReference>
<evidence type="ECO:0000256" key="22">
    <source>
        <dbReference type="ARBA" id="ARBA00045966"/>
    </source>
</evidence>
<protein>
    <recommendedName>
        <fullName evidence="6">Cytosol aminopeptidase</fullName>
        <ecNumber evidence="4">3.4.11.1</ecNumber>
        <ecNumber evidence="5">3.4.11.5</ecNumber>
        <ecNumber evidence="16">3.4.13.23</ecNumber>
    </recommendedName>
    <alternativeName>
        <fullName evidence="19">Cysteinylglycine-S-conjugate dipeptidase</fullName>
    </alternativeName>
    <alternativeName>
        <fullName evidence="20">Leucine aminopeptidase 3</fullName>
    </alternativeName>
    <alternativeName>
        <fullName evidence="21">Leucyl aminopeptidase</fullName>
    </alternativeName>
    <alternativeName>
        <fullName evidence="18">Proline aminopeptidase</fullName>
    </alternativeName>
    <alternativeName>
        <fullName evidence="17">Prolyl aminopeptidase</fullName>
    </alternativeName>
</protein>
<dbReference type="GO" id="GO:0005737">
    <property type="term" value="C:cytoplasm"/>
    <property type="evidence" value="ECO:0007669"/>
    <property type="project" value="InterPro"/>
</dbReference>
<evidence type="ECO:0000313" key="30">
    <source>
        <dbReference type="Proteomes" id="UP000075884"/>
    </source>
</evidence>
<keyword evidence="11" id="KW-0677">Repeat</keyword>
<proteinExistence type="inferred from homology"/>
<dbReference type="Gene3D" id="3.40.630.10">
    <property type="entry name" value="Zn peptidases"/>
    <property type="match status" value="1"/>
</dbReference>
<dbReference type="Pfam" id="PF00400">
    <property type="entry name" value="WD40"/>
    <property type="match status" value="3"/>
</dbReference>
<dbReference type="EnsemblMetazoa" id="ADIR006577-RA">
    <property type="protein sequence ID" value="ADIR006577-PA"/>
    <property type="gene ID" value="ADIR006577"/>
</dbReference>
<dbReference type="Gene3D" id="3.40.220.10">
    <property type="entry name" value="Leucine Aminopeptidase, subunit E, domain 1"/>
    <property type="match status" value="1"/>
</dbReference>
<dbReference type="Pfam" id="PF02789">
    <property type="entry name" value="Peptidase_M17_N"/>
    <property type="match status" value="1"/>
</dbReference>
<evidence type="ECO:0000256" key="16">
    <source>
        <dbReference type="ARBA" id="ARBA00023625"/>
    </source>
</evidence>
<evidence type="ECO:0000256" key="21">
    <source>
        <dbReference type="ARBA" id="ARBA00033172"/>
    </source>
</evidence>
<evidence type="ECO:0000259" key="28">
    <source>
        <dbReference type="PROSITE" id="PS50089"/>
    </source>
</evidence>
<dbReference type="SUPFAM" id="SSF50978">
    <property type="entry name" value="WD40 repeat-like"/>
    <property type="match status" value="1"/>
</dbReference>
<evidence type="ECO:0000256" key="15">
    <source>
        <dbReference type="ARBA" id="ARBA00023511"/>
    </source>
</evidence>
<evidence type="ECO:0000256" key="23">
    <source>
        <dbReference type="ARBA" id="ARBA00047881"/>
    </source>
</evidence>
<dbReference type="InterPro" id="IPR019775">
    <property type="entry name" value="WD40_repeat_CS"/>
</dbReference>
<reference evidence="29" key="2">
    <citation type="submission" date="2020-05" db="UniProtKB">
        <authorList>
            <consortium name="EnsemblMetazoa"/>
        </authorList>
    </citation>
    <scope>IDENTIFICATION</scope>
    <source>
        <strain evidence="29">WRAIR2</strain>
    </source>
</reference>
<dbReference type="InterPro" id="IPR000819">
    <property type="entry name" value="Peptidase_M17_C"/>
</dbReference>
<evidence type="ECO:0000256" key="2">
    <source>
        <dbReference type="ARBA" id="ARBA00001585"/>
    </source>
</evidence>
<reference evidence="30" key="1">
    <citation type="submission" date="2013-03" db="EMBL/GenBank/DDBJ databases">
        <title>The Genome Sequence of Anopheles dirus WRAIR2.</title>
        <authorList>
            <consortium name="The Broad Institute Genomics Platform"/>
            <person name="Neafsey D.E."/>
            <person name="Walton C."/>
            <person name="Walker B."/>
            <person name="Young S.K."/>
            <person name="Zeng Q."/>
            <person name="Gargeya S."/>
            <person name="Fitzgerald M."/>
            <person name="Haas B."/>
            <person name="Abouelleil A."/>
            <person name="Allen A.W."/>
            <person name="Alvarado L."/>
            <person name="Arachchi H.M."/>
            <person name="Berlin A.M."/>
            <person name="Chapman S.B."/>
            <person name="Gainer-Dewar J."/>
            <person name="Goldberg J."/>
            <person name="Griggs A."/>
            <person name="Gujja S."/>
            <person name="Hansen M."/>
            <person name="Howarth C."/>
            <person name="Imamovic A."/>
            <person name="Ireland A."/>
            <person name="Larimer J."/>
            <person name="McCowan C."/>
            <person name="Murphy C."/>
            <person name="Pearson M."/>
            <person name="Poon T.W."/>
            <person name="Priest M."/>
            <person name="Roberts A."/>
            <person name="Saif S."/>
            <person name="Shea T."/>
            <person name="Sisk P."/>
            <person name="Sykes S."/>
            <person name="Wortman J."/>
            <person name="Nusbaum C."/>
            <person name="Birren B."/>
        </authorList>
    </citation>
    <scope>NUCLEOTIDE SEQUENCE [LARGE SCALE GENOMIC DNA]</scope>
    <source>
        <strain evidence="30">WRAIR2</strain>
    </source>
</reference>
<feature type="region of interest" description="Disordered" evidence="27">
    <location>
        <begin position="70"/>
        <end position="103"/>
    </location>
</feature>
<feature type="compositionally biased region" description="Gly residues" evidence="27">
    <location>
        <begin position="221"/>
        <end position="235"/>
    </location>
</feature>
<evidence type="ECO:0000313" key="29">
    <source>
        <dbReference type="EnsemblMetazoa" id="ADIR006577-PA"/>
    </source>
</evidence>
<feature type="repeat" description="WD" evidence="26">
    <location>
        <begin position="712"/>
        <end position="746"/>
    </location>
</feature>
<comment type="catalytic activity">
    <reaction evidence="15">
        <text>an S-substituted L-cysteinylglycine + H2O = an S-substituted L-cysteine + glycine</text>
        <dbReference type="Rhea" id="RHEA:60444"/>
        <dbReference type="ChEBI" id="CHEBI:15377"/>
        <dbReference type="ChEBI" id="CHEBI:57305"/>
        <dbReference type="ChEBI" id="CHEBI:58717"/>
        <dbReference type="ChEBI" id="CHEBI:143103"/>
        <dbReference type="EC" id="3.4.13.23"/>
    </reaction>
    <physiologicalReaction direction="left-to-right" evidence="15">
        <dbReference type="Rhea" id="RHEA:60445"/>
    </physiologicalReaction>
</comment>
<dbReference type="PROSITE" id="PS50294">
    <property type="entry name" value="WD_REPEATS_REGION"/>
    <property type="match status" value="1"/>
</dbReference>
<dbReference type="GO" id="GO:0070006">
    <property type="term" value="F:metalloaminopeptidase activity"/>
    <property type="evidence" value="ECO:0007669"/>
    <property type="project" value="InterPro"/>
</dbReference>
<evidence type="ECO:0000256" key="26">
    <source>
        <dbReference type="PROSITE-ProRule" id="PRU00221"/>
    </source>
</evidence>
<dbReference type="PANTHER" id="PTHR44080">
    <property type="entry name" value="E3 UBIQUITIN-PROTEIN LIGASE COP1"/>
    <property type="match status" value="1"/>
</dbReference>
<dbReference type="SMART" id="SM00184">
    <property type="entry name" value="RING"/>
    <property type="match status" value="1"/>
</dbReference>
<evidence type="ECO:0000256" key="12">
    <source>
        <dbReference type="ARBA" id="ARBA00022771"/>
    </source>
</evidence>
<dbReference type="EC" id="3.4.13.23" evidence="16"/>
<evidence type="ECO:0000256" key="10">
    <source>
        <dbReference type="ARBA" id="ARBA00022723"/>
    </source>
</evidence>
<feature type="domain" description="RING-type" evidence="28">
    <location>
        <begin position="128"/>
        <end position="166"/>
    </location>
</feature>
<dbReference type="PROSITE" id="PS00518">
    <property type="entry name" value="ZF_RING_1"/>
    <property type="match status" value="1"/>
</dbReference>
<name>A0A182NG05_9DIPT</name>
<dbReference type="CDD" id="cd16504">
    <property type="entry name" value="RING-HC_COP1"/>
    <property type="match status" value="1"/>
</dbReference>
<evidence type="ECO:0000256" key="24">
    <source>
        <dbReference type="ARBA" id="ARBA00049107"/>
    </source>
</evidence>
<dbReference type="InterPro" id="IPR023042">
    <property type="entry name" value="Peptidase_M17_leu_NH2_pept"/>
</dbReference>
<dbReference type="Gene3D" id="2.130.10.10">
    <property type="entry name" value="YVTN repeat-like/Quinoprotein amine dehydrogenase"/>
    <property type="match status" value="1"/>
</dbReference>
<keyword evidence="12 25" id="KW-0863">Zinc-finger</keyword>
<evidence type="ECO:0000256" key="11">
    <source>
        <dbReference type="ARBA" id="ARBA00022737"/>
    </source>
</evidence>
<dbReference type="Pfam" id="PF00883">
    <property type="entry name" value="Peptidase_M17"/>
    <property type="match status" value="1"/>
</dbReference>
<dbReference type="PROSITE" id="PS50082">
    <property type="entry name" value="WD_REPEATS_2"/>
    <property type="match status" value="2"/>
</dbReference>
<keyword evidence="10" id="KW-0479">Metal-binding</keyword>
<dbReference type="CDD" id="cd00433">
    <property type="entry name" value="Peptidase_M17"/>
    <property type="match status" value="1"/>
</dbReference>
<comment type="function">
    <text evidence="22">Cytosolic metallopeptidase that catalyzes the removal of unsubstituted N-terminal hydrophobic amino acids from various peptides. The presence of Zn(2+) ions is essential for the peptidase activity, and the association with other cofactors can modulate the substrate spectificity of the enzyme. For instance, in the presence of Mn(2+), it displays a specific Cys-Gly hydrolyzing activity of Cys-Gly-S-conjugates. Involved in the metabolism of glutathione and in the degradation of glutathione S-conjugates, which may play a role in the control of the cell redox status.</text>
</comment>
<dbReference type="SUPFAM" id="SSF52949">
    <property type="entry name" value="Macro domain-like"/>
    <property type="match status" value="1"/>
</dbReference>
<evidence type="ECO:0000256" key="3">
    <source>
        <dbReference type="ARBA" id="ARBA00009528"/>
    </source>
</evidence>
<dbReference type="EC" id="3.4.11.1" evidence="4"/>
<dbReference type="PRINTS" id="PR00481">
    <property type="entry name" value="LAMNOPPTDASE"/>
</dbReference>
<evidence type="ECO:0000256" key="6">
    <source>
        <dbReference type="ARBA" id="ARBA00014190"/>
    </source>
</evidence>
<dbReference type="InterPro" id="IPR013083">
    <property type="entry name" value="Znf_RING/FYVE/PHD"/>
</dbReference>
<feature type="repeat" description="WD" evidence="26">
    <location>
        <begin position="626"/>
        <end position="668"/>
    </location>
</feature>
<keyword evidence="7" id="KW-0031">Aminopeptidase</keyword>
<dbReference type="InterPro" id="IPR008283">
    <property type="entry name" value="Peptidase_M17_N"/>
</dbReference>
<dbReference type="InterPro" id="IPR017907">
    <property type="entry name" value="Znf_RING_CS"/>
</dbReference>
<dbReference type="GO" id="GO:0030145">
    <property type="term" value="F:manganese ion binding"/>
    <property type="evidence" value="ECO:0007669"/>
    <property type="project" value="InterPro"/>
</dbReference>
<dbReference type="HAMAP" id="MF_00181">
    <property type="entry name" value="Cytosol_peptidase_M17"/>
    <property type="match status" value="1"/>
</dbReference>
<dbReference type="VEuPathDB" id="VectorBase:ADIR006577"/>
<dbReference type="SUPFAM" id="SSF57850">
    <property type="entry name" value="RING/U-box"/>
    <property type="match status" value="1"/>
</dbReference>
<dbReference type="InterPro" id="IPR036322">
    <property type="entry name" value="WD40_repeat_dom_sf"/>
</dbReference>
<evidence type="ECO:0000256" key="5">
    <source>
        <dbReference type="ARBA" id="ARBA00012568"/>
    </source>
</evidence>
<keyword evidence="8 26" id="KW-0853">WD repeat</keyword>
<evidence type="ECO:0000256" key="18">
    <source>
        <dbReference type="ARBA" id="ARBA00030930"/>
    </source>
</evidence>
<dbReference type="SMART" id="SM00320">
    <property type="entry name" value="WD40"/>
    <property type="match status" value="7"/>
</dbReference>
<keyword evidence="30" id="KW-1185">Reference proteome</keyword>
<evidence type="ECO:0000256" key="20">
    <source>
        <dbReference type="ARBA" id="ARBA00031564"/>
    </source>
</evidence>
<accession>A0A182NG05</accession>
<dbReference type="Proteomes" id="UP000075884">
    <property type="component" value="Unassembled WGS sequence"/>
</dbReference>
<dbReference type="InterPro" id="IPR011356">
    <property type="entry name" value="Leucine_aapep/pepB"/>
</dbReference>
<dbReference type="STRING" id="7168.A0A182NG05"/>
<feature type="compositionally biased region" description="Gly residues" evidence="27">
    <location>
        <begin position="71"/>
        <end position="92"/>
    </location>
</feature>
<dbReference type="InterPro" id="IPR015943">
    <property type="entry name" value="WD40/YVTN_repeat-like_dom_sf"/>
</dbReference>
<evidence type="ECO:0000256" key="1">
    <source>
        <dbReference type="ARBA" id="ARBA00000135"/>
    </source>
</evidence>